<dbReference type="AlphaFoldDB" id="A0AAW5WA49"/>
<dbReference type="EMBL" id="JANDBG010000007">
    <property type="protein sequence ID" value="MCX9001876.1"/>
    <property type="molecule type" value="Genomic_DNA"/>
</dbReference>
<evidence type="ECO:0000313" key="2">
    <source>
        <dbReference type="Proteomes" id="UP001207430"/>
    </source>
</evidence>
<protein>
    <submittedName>
        <fullName evidence="1">Uncharacterized protein</fullName>
    </submittedName>
</protein>
<evidence type="ECO:0000313" key="1">
    <source>
        <dbReference type="EMBL" id="MCX9001876.1"/>
    </source>
</evidence>
<organism evidence="1 2">
    <name type="scientific">Citrobacter portucalensis</name>
    <dbReference type="NCBI Taxonomy" id="1639133"/>
    <lineage>
        <taxon>Bacteria</taxon>
        <taxon>Pseudomonadati</taxon>
        <taxon>Pseudomonadota</taxon>
        <taxon>Gammaproteobacteria</taxon>
        <taxon>Enterobacterales</taxon>
        <taxon>Enterobacteriaceae</taxon>
        <taxon>Citrobacter</taxon>
        <taxon>Citrobacter freundii complex</taxon>
    </lineage>
</organism>
<gene>
    <name evidence="1" type="ORF">NLN86_09420</name>
</gene>
<reference evidence="1" key="1">
    <citation type="submission" date="2022-07" db="EMBL/GenBank/DDBJ databases">
        <title>Genome Sequence of Citrobacter portucalensis from Edible Snails.</title>
        <authorList>
            <person name="Okafor A.C."/>
            <person name="Ogbo F.C."/>
            <person name="Ruppitsch W."/>
            <person name="Allerberger F."/>
        </authorList>
    </citation>
    <scope>NUCLEOTIDE SEQUENCE</scope>
    <source>
        <strain evidence="1">Igbk 7</strain>
    </source>
</reference>
<sequence>MSKFEELCSAYKNFRDQLSDTRHNAYSMAHRIAYNYRKYLELDNDAVLKLIPLDRPVQSETMYTPAGATHLGEDGFWHLGVELTVYMGANIHPQQTFTISFKFIKNEDGSHLLDVDDLNASTIVSDVNNATEFNPVFDKIHENIIGYFNENLEFLKGKHNKMSSIGFIQNSIATTINSENNG</sequence>
<dbReference type="RefSeq" id="WP_267448663.1">
    <property type="nucleotide sequence ID" value="NZ_JANDBG010000007.1"/>
</dbReference>
<comment type="caution">
    <text evidence="1">The sequence shown here is derived from an EMBL/GenBank/DDBJ whole genome shotgun (WGS) entry which is preliminary data.</text>
</comment>
<name>A0AAW5WA49_9ENTR</name>
<proteinExistence type="predicted"/>
<dbReference type="Proteomes" id="UP001207430">
    <property type="component" value="Unassembled WGS sequence"/>
</dbReference>
<accession>A0AAW5WA49</accession>